<feature type="compositionally biased region" description="Low complexity" evidence="1">
    <location>
        <begin position="139"/>
        <end position="149"/>
    </location>
</feature>
<sequence>MTTRPRFAAAKPATAAGFAPASALRPTSDNARGVAPRNAVPRGCARVDRADAAATSGRDQRIAMTSSVARDARRRRDSHRAACASALVRAPAATCMPRRSRRTHDAGDTDDAGDAAARRAGAHFFPARRANRLAASSTRRGAARAIGIIESKTAGNAGDRQDNHSSSPR</sequence>
<evidence type="ECO:0000313" key="3">
    <source>
        <dbReference type="Proteomes" id="UP000070255"/>
    </source>
</evidence>
<accession>A0ABR5TBR9</accession>
<comment type="caution">
    <text evidence="2">The sequence shown here is derived from an EMBL/GenBank/DDBJ whole genome shotgun (WGS) entry which is preliminary data.</text>
</comment>
<protein>
    <submittedName>
        <fullName evidence="2">Uncharacterized protein</fullName>
    </submittedName>
</protein>
<proteinExistence type="predicted"/>
<feature type="region of interest" description="Disordered" evidence="1">
    <location>
        <begin position="1"/>
        <end position="81"/>
    </location>
</feature>
<dbReference type="EMBL" id="LNJQ01000001">
    <property type="protein sequence ID" value="KWZ42423.1"/>
    <property type="molecule type" value="Genomic_DNA"/>
</dbReference>
<evidence type="ECO:0000256" key="1">
    <source>
        <dbReference type="SAM" id="MobiDB-lite"/>
    </source>
</evidence>
<name>A0ABR5TBR9_9BURK</name>
<dbReference type="Proteomes" id="UP000070255">
    <property type="component" value="Unassembled WGS sequence"/>
</dbReference>
<keyword evidence="3" id="KW-1185">Reference proteome</keyword>
<gene>
    <name evidence="2" type="ORF">WS72_05735</name>
</gene>
<organism evidence="2 3">
    <name type="scientific">Burkholderia savannae</name>
    <dbReference type="NCBI Taxonomy" id="1637837"/>
    <lineage>
        <taxon>Bacteria</taxon>
        <taxon>Pseudomonadati</taxon>
        <taxon>Pseudomonadota</taxon>
        <taxon>Betaproteobacteria</taxon>
        <taxon>Burkholderiales</taxon>
        <taxon>Burkholderiaceae</taxon>
        <taxon>Burkholderia</taxon>
        <taxon>pseudomallei group</taxon>
    </lineage>
</organism>
<reference evidence="2 3" key="1">
    <citation type="submission" date="2015-11" db="EMBL/GenBank/DDBJ databases">
        <authorList>
            <person name="Sahl J."/>
            <person name="Wagner D."/>
            <person name="Keim P."/>
        </authorList>
    </citation>
    <scope>NUCLEOTIDE SEQUENCE [LARGE SCALE GENOMIC DNA]</scope>
    <source>
        <strain evidence="2 3">BDU18</strain>
    </source>
</reference>
<feature type="region of interest" description="Disordered" evidence="1">
    <location>
        <begin position="94"/>
        <end position="169"/>
    </location>
</feature>
<feature type="compositionally biased region" description="Low complexity" evidence="1">
    <location>
        <begin position="1"/>
        <end position="23"/>
    </location>
</feature>
<evidence type="ECO:0000313" key="2">
    <source>
        <dbReference type="EMBL" id="KWZ42423.1"/>
    </source>
</evidence>
<feature type="compositionally biased region" description="Low complexity" evidence="1">
    <location>
        <begin position="114"/>
        <end position="128"/>
    </location>
</feature>